<dbReference type="EMBL" id="BQNB010018474">
    <property type="protein sequence ID" value="GJT74824.1"/>
    <property type="molecule type" value="Genomic_DNA"/>
</dbReference>
<comment type="caution">
    <text evidence="2">The sequence shown here is derived from an EMBL/GenBank/DDBJ whole genome shotgun (WGS) entry which is preliminary data.</text>
</comment>
<evidence type="ECO:0000313" key="2">
    <source>
        <dbReference type="EMBL" id="GJT74824.1"/>
    </source>
</evidence>
<name>A0ABQ5GI44_9ASTR</name>
<proteinExistence type="predicted"/>
<reference evidence="2" key="2">
    <citation type="submission" date="2022-01" db="EMBL/GenBank/DDBJ databases">
        <authorList>
            <person name="Yamashiro T."/>
            <person name="Shiraishi A."/>
            <person name="Satake H."/>
            <person name="Nakayama K."/>
        </authorList>
    </citation>
    <scope>NUCLEOTIDE SEQUENCE</scope>
</reference>
<feature type="transmembrane region" description="Helical" evidence="1">
    <location>
        <begin position="101"/>
        <end position="122"/>
    </location>
</feature>
<feature type="transmembrane region" description="Helical" evidence="1">
    <location>
        <begin position="41"/>
        <end position="62"/>
    </location>
</feature>
<accession>A0ABQ5GI44</accession>
<keyword evidence="1" id="KW-1133">Transmembrane helix</keyword>
<dbReference type="Proteomes" id="UP001151760">
    <property type="component" value="Unassembled WGS sequence"/>
</dbReference>
<evidence type="ECO:0000313" key="3">
    <source>
        <dbReference type="Proteomes" id="UP001151760"/>
    </source>
</evidence>
<evidence type="ECO:0000256" key="1">
    <source>
        <dbReference type="SAM" id="Phobius"/>
    </source>
</evidence>
<feature type="transmembrane region" description="Helical" evidence="1">
    <location>
        <begin position="14"/>
        <end position="34"/>
    </location>
</feature>
<sequence length="130" mass="14351">MGIDSLWKPIYKVFGGYSTAIGIGIKSILEFFLANGKTEKAWTYYLSLDVDLTSCGWLIVLAVPGQMVMIYCSDCGVSVMARVLLLRVLMLKVLLIPVGRVPIRLLAFAIVCSLCFLERLVVNLSANLVF</sequence>
<reference evidence="2" key="1">
    <citation type="journal article" date="2022" name="Int. J. Mol. Sci.">
        <title>Draft Genome of Tanacetum Coccineum: Genomic Comparison of Closely Related Tanacetum-Family Plants.</title>
        <authorList>
            <person name="Yamashiro T."/>
            <person name="Shiraishi A."/>
            <person name="Nakayama K."/>
            <person name="Satake H."/>
        </authorList>
    </citation>
    <scope>NUCLEOTIDE SEQUENCE</scope>
</reference>
<organism evidence="2 3">
    <name type="scientific">Tanacetum coccineum</name>
    <dbReference type="NCBI Taxonomy" id="301880"/>
    <lineage>
        <taxon>Eukaryota</taxon>
        <taxon>Viridiplantae</taxon>
        <taxon>Streptophyta</taxon>
        <taxon>Embryophyta</taxon>
        <taxon>Tracheophyta</taxon>
        <taxon>Spermatophyta</taxon>
        <taxon>Magnoliopsida</taxon>
        <taxon>eudicotyledons</taxon>
        <taxon>Gunneridae</taxon>
        <taxon>Pentapetalae</taxon>
        <taxon>asterids</taxon>
        <taxon>campanulids</taxon>
        <taxon>Asterales</taxon>
        <taxon>Asteraceae</taxon>
        <taxon>Asteroideae</taxon>
        <taxon>Anthemideae</taxon>
        <taxon>Anthemidinae</taxon>
        <taxon>Tanacetum</taxon>
    </lineage>
</organism>
<keyword evidence="1" id="KW-0472">Membrane</keyword>
<keyword evidence="1" id="KW-0812">Transmembrane</keyword>
<keyword evidence="3" id="KW-1185">Reference proteome</keyword>
<protein>
    <submittedName>
        <fullName evidence="2">Uncharacterized protein</fullName>
    </submittedName>
</protein>
<gene>
    <name evidence="2" type="ORF">Tco_1041549</name>
</gene>